<dbReference type="Proteomes" id="UP000242519">
    <property type="component" value="Unassembled WGS sequence"/>
</dbReference>
<evidence type="ECO:0000313" key="1">
    <source>
        <dbReference type="EMBL" id="OWP01594.1"/>
    </source>
</evidence>
<gene>
    <name evidence="1" type="ORF">B2J93_2110</name>
</gene>
<reference evidence="1 2" key="1">
    <citation type="submission" date="2017-04" db="EMBL/GenBank/DDBJ databases">
        <title>Draft genome sequence of Marssonina coronaria NL1: causal agent of apple blotch.</title>
        <authorList>
            <person name="Cheng Q."/>
        </authorList>
    </citation>
    <scope>NUCLEOTIDE SEQUENCE [LARGE SCALE GENOMIC DNA]</scope>
    <source>
        <strain evidence="1 2">NL1</strain>
    </source>
</reference>
<organism evidence="1 2">
    <name type="scientific">Diplocarpon coronariae</name>
    <dbReference type="NCBI Taxonomy" id="2795749"/>
    <lineage>
        <taxon>Eukaryota</taxon>
        <taxon>Fungi</taxon>
        <taxon>Dikarya</taxon>
        <taxon>Ascomycota</taxon>
        <taxon>Pezizomycotina</taxon>
        <taxon>Leotiomycetes</taxon>
        <taxon>Helotiales</taxon>
        <taxon>Drepanopezizaceae</taxon>
        <taxon>Diplocarpon</taxon>
    </lineage>
</organism>
<accession>A0A218Z1N6</accession>
<dbReference type="AlphaFoldDB" id="A0A218Z1N6"/>
<evidence type="ECO:0000313" key="2">
    <source>
        <dbReference type="Proteomes" id="UP000242519"/>
    </source>
</evidence>
<proteinExistence type="predicted"/>
<protein>
    <submittedName>
        <fullName evidence="1">Uncharacterized protein</fullName>
    </submittedName>
</protein>
<comment type="caution">
    <text evidence="1">The sequence shown here is derived from an EMBL/GenBank/DDBJ whole genome shotgun (WGS) entry which is preliminary data.</text>
</comment>
<dbReference type="InParanoid" id="A0A218Z1N6"/>
<name>A0A218Z1N6_9HELO</name>
<keyword evidence="2" id="KW-1185">Reference proteome</keyword>
<sequence length="206" mass="23447">MAAKAPSQVARKFTSIRLILAPRTCGPVSAIKDEFLPLPGGKRWDWYHLPITTIPVTDSTCYQDTLSRIARGLKPFQIALGRPSLVYRTVPRKSYFVTLLSESVELRRIQNELKDSLHEVVKREAEAFTDNIRSMPEFQTQGRKFVRPRVEIDSSVAVFRTRSEEEARRVLENIAAMHGEHICTVTAVGIQLYQRAGDLSANFRFQ</sequence>
<dbReference type="EMBL" id="MZNU01000266">
    <property type="protein sequence ID" value="OWP01594.1"/>
    <property type="molecule type" value="Genomic_DNA"/>
</dbReference>